<gene>
    <name evidence="2" type="ORF">RND81_06G130900</name>
</gene>
<dbReference type="Pfam" id="PF00849">
    <property type="entry name" value="PseudoU_synth_2"/>
    <property type="match status" value="1"/>
</dbReference>
<accession>A0AAW1KCJ4</accession>
<dbReference type="CDD" id="cd02869">
    <property type="entry name" value="PseudoU_synth_RluA_like"/>
    <property type="match status" value="1"/>
</dbReference>
<feature type="domain" description="Pseudouridine synthase RsuA/RluA-like" evidence="1">
    <location>
        <begin position="212"/>
        <end position="380"/>
    </location>
</feature>
<evidence type="ECO:0000313" key="2">
    <source>
        <dbReference type="EMBL" id="KAK9714920.1"/>
    </source>
</evidence>
<dbReference type="InterPro" id="IPR050188">
    <property type="entry name" value="RluA_PseudoU_synthase"/>
</dbReference>
<comment type="caution">
    <text evidence="2">The sequence shown here is derived from an EMBL/GenBank/DDBJ whole genome shotgun (WGS) entry which is preliminary data.</text>
</comment>
<dbReference type="AlphaFoldDB" id="A0AAW1KCJ4"/>
<dbReference type="InterPro" id="IPR006145">
    <property type="entry name" value="PsdUridine_synth_RsuA/RluA"/>
</dbReference>
<dbReference type="GO" id="GO:0003723">
    <property type="term" value="F:RNA binding"/>
    <property type="evidence" value="ECO:0007669"/>
    <property type="project" value="InterPro"/>
</dbReference>
<dbReference type="PANTHER" id="PTHR21600:SF52">
    <property type="entry name" value="PSEUDOURIDINE SYNTHASE RSUA_RLUA-LIKE DOMAIN-CONTAINING PROTEIN"/>
    <property type="match status" value="1"/>
</dbReference>
<proteinExistence type="predicted"/>
<dbReference type="InterPro" id="IPR020103">
    <property type="entry name" value="PsdUridine_synth_cat_dom_sf"/>
</dbReference>
<organism evidence="2 3">
    <name type="scientific">Saponaria officinalis</name>
    <name type="common">Common soapwort</name>
    <name type="synonym">Lychnis saponaria</name>
    <dbReference type="NCBI Taxonomy" id="3572"/>
    <lineage>
        <taxon>Eukaryota</taxon>
        <taxon>Viridiplantae</taxon>
        <taxon>Streptophyta</taxon>
        <taxon>Embryophyta</taxon>
        <taxon>Tracheophyta</taxon>
        <taxon>Spermatophyta</taxon>
        <taxon>Magnoliopsida</taxon>
        <taxon>eudicotyledons</taxon>
        <taxon>Gunneridae</taxon>
        <taxon>Pentapetalae</taxon>
        <taxon>Caryophyllales</taxon>
        <taxon>Caryophyllaceae</taxon>
        <taxon>Caryophylleae</taxon>
        <taxon>Saponaria</taxon>
    </lineage>
</organism>
<evidence type="ECO:0000259" key="1">
    <source>
        <dbReference type="Pfam" id="PF00849"/>
    </source>
</evidence>
<dbReference type="GO" id="GO:0000455">
    <property type="term" value="P:enzyme-directed rRNA pseudouridine synthesis"/>
    <property type="evidence" value="ECO:0007669"/>
    <property type="project" value="TreeGrafter"/>
</dbReference>
<name>A0AAW1KCJ4_SAPOF</name>
<sequence length="463" mass="52563">MLEIPVTIFTINFAQIYTSNIPLSHRKLANHYLTRGTPANLRRTFPVTLCEKGKWVTVDSSPSSIHGYPEYDRLFPRRSTVQPPRVEHVVVLEEGPVCDYISRTLDLPPLYVADLIRFGAVHYALVHPEPPAIATLEEIKVYEKFTSPAMLRHRQSIKGKTFREAQKTFRITHAGDIVEVGTYLRVYVHPRRFPRCYEVDWKSRIVAVTGSYVVLDKPAGTSVGGTSNNIEETCVNFAARALGLRNSLMTTHQIDNCTEGCVVLARTEKFSSVFHGMIREKLVKKLYLALATAPVSCGVITHYMRPAKLAPRIISEDYVEGWQLCQLEVLECNKVPWPKSVIEAKYQIEDCGWPVKKYAYECKINLLTGRTHQIRAQLASCGAPLLGDSMYMPAALEELIDPRVNPFGKRKRKYSCDDDKRIAIEKWISLHGKEPSIAIGLQACQISWDNDVQIYKSGLPWWR</sequence>
<protein>
    <recommendedName>
        <fullName evidence="1">Pseudouridine synthase RsuA/RluA-like domain-containing protein</fullName>
    </recommendedName>
</protein>
<dbReference type="GO" id="GO:0009982">
    <property type="term" value="F:pseudouridine synthase activity"/>
    <property type="evidence" value="ECO:0007669"/>
    <property type="project" value="InterPro"/>
</dbReference>
<dbReference type="Proteomes" id="UP001443914">
    <property type="component" value="Unassembled WGS sequence"/>
</dbReference>
<dbReference type="EMBL" id="JBDFQZ010000006">
    <property type="protein sequence ID" value="KAK9714921.1"/>
    <property type="molecule type" value="Genomic_DNA"/>
</dbReference>
<keyword evidence="3" id="KW-1185">Reference proteome</keyword>
<reference evidence="2 3" key="1">
    <citation type="submission" date="2024-03" db="EMBL/GenBank/DDBJ databases">
        <title>WGS assembly of Saponaria officinalis var. Norfolk2.</title>
        <authorList>
            <person name="Jenkins J."/>
            <person name="Shu S."/>
            <person name="Grimwood J."/>
            <person name="Barry K."/>
            <person name="Goodstein D."/>
            <person name="Schmutz J."/>
            <person name="Leebens-Mack J."/>
            <person name="Osbourn A."/>
        </authorList>
    </citation>
    <scope>NUCLEOTIDE SEQUENCE [LARGE SCALE GENOMIC DNA]</scope>
    <source>
        <strain evidence="3">cv. Norfolk2</strain>
        <strain evidence="2">JIC</strain>
        <tissue evidence="2">Leaf</tissue>
    </source>
</reference>
<dbReference type="EMBL" id="JBDFQZ010000006">
    <property type="protein sequence ID" value="KAK9714920.1"/>
    <property type="molecule type" value="Genomic_DNA"/>
</dbReference>
<evidence type="ECO:0000313" key="3">
    <source>
        <dbReference type="Proteomes" id="UP001443914"/>
    </source>
</evidence>
<dbReference type="PANTHER" id="PTHR21600">
    <property type="entry name" value="MITOCHONDRIAL RNA PSEUDOURIDINE SYNTHASE"/>
    <property type="match status" value="1"/>
</dbReference>
<dbReference type="SUPFAM" id="SSF55120">
    <property type="entry name" value="Pseudouridine synthase"/>
    <property type="match status" value="1"/>
</dbReference>
<dbReference type="Gene3D" id="3.30.2350.10">
    <property type="entry name" value="Pseudouridine synthase"/>
    <property type="match status" value="1"/>
</dbReference>